<dbReference type="PROSITE" id="PS50222">
    <property type="entry name" value="EF_HAND_2"/>
    <property type="match status" value="1"/>
</dbReference>
<protein>
    <recommendedName>
        <fullName evidence="2">EF-hand domain-containing protein</fullName>
    </recommendedName>
</protein>
<dbReference type="AlphaFoldDB" id="T1G5S7"/>
<dbReference type="GO" id="GO:0005509">
    <property type="term" value="F:calcium ion binding"/>
    <property type="evidence" value="ECO:0007669"/>
    <property type="project" value="InterPro"/>
</dbReference>
<dbReference type="STRING" id="6412.T1G5S7"/>
<dbReference type="CTD" id="20216424"/>
<dbReference type="GeneID" id="20216424"/>
<evidence type="ECO:0000259" key="2">
    <source>
        <dbReference type="PROSITE" id="PS50222"/>
    </source>
</evidence>
<dbReference type="EnsemblMetazoa" id="HelroT85096">
    <property type="protein sequence ID" value="HelroP85096"/>
    <property type="gene ID" value="HelroG85096"/>
</dbReference>
<accession>T1G5S7</accession>
<dbReference type="SUPFAM" id="SSF47473">
    <property type="entry name" value="EF-hand"/>
    <property type="match status" value="1"/>
</dbReference>
<dbReference type="RefSeq" id="XP_009023903.1">
    <property type="nucleotide sequence ID" value="XM_009025655.1"/>
</dbReference>
<dbReference type="eggNOG" id="KOG0027">
    <property type="taxonomic scope" value="Eukaryota"/>
</dbReference>
<dbReference type="KEGG" id="hro:HELRODRAFT_85096"/>
<name>T1G5S7_HELRO</name>
<dbReference type="InterPro" id="IPR011992">
    <property type="entry name" value="EF-hand-dom_pair"/>
</dbReference>
<dbReference type="GO" id="GO:0016460">
    <property type="term" value="C:myosin II complex"/>
    <property type="evidence" value="ECO:0000318"/>
    <property type="project" value="GO_Central"/>
</dbReference>
<reference evidence="4" key="3">
    <citation type="submission" date="2015-06" db="UniProtKB">
        <authorList>
            <consortium name="EnsemblMetazoa"/>
        </authorList>
    </citation>
    <scope>IDENTIFICATION</scope>
</reference>
<evidence type="ECO:0000313" key="5">
    <source>
        <dbReference type="Proteomes" id="UP000015101"/>
    </source>
</evidence>
<dbReference type="FunFam" id="1.10.238.10:FF:000001">
    <property type="entry name" value="Calmodulin 1"/>
    <property type="match status" value="1"/>
</dbReference>
<dbReference type="PANTHER" id="PTHR23048">
    <property type="entry name" value="MYOSIN LIGHT CHAIN 1, 3"/>
    <property type="match status" value="1"/>
</dbReference>
<feature type="domain" description="EF-hand" evidence="2">
    <location>
        <begin position="66"/>
        <end position="101"/>
    </location>
</feature>
<dbReference type="Pfam" id="PF13499">
    <property type="entry name" value="EF-hand_7"/>
    <property type="match status" value="1"/>
</dbReference>
<dbReference type="Proteomes" id="UP000015101">
    <property type="component" value="Unassembled WGS sequence"/>
</dbReference>
<dbReference type="PANTHER" id="PTHR23048:SF0">
    <property type="entry name" value="CALMODULIN LIKE 3"/>
    <property type="match status" value="1"/>
</dbReference>
<dbReference type="HOGENOM" id="CLU_061288_2_0_1"/>
<reference evidence="5" key="1">
    <citation type="submission" date="2012-12" db="EMBL/GenBank/DDBJ databases">
        <authorList>
            <person name="Hellsten U."/>
            <person name="Grimwood J."/>
            <person name="Chapman J.A."/>
            <person name="Shapiro H."/>
            <person name="Aerts A."/>
            <person name="Otillar R.P."/>
            <person name="Terry A.Y."/>
            <person name="Boore J.L."/>
            <person name="Simakov O."/>
            <person name="Marletaz F."/>
            <person name="Cho S.-J."/>
            <person name="Edsinger-Gonzales E."/>
            <person name="Havlak P."/>
            <person name="Kuo D.-H."/>
            <person name="Larsson T."/>
            <person name="Lv J."/>
            <person name="Arendt D."/>
            <person name="Savage R."/>
            <person name="Osoegawa K."/>
            <person name="de Jong P."/>
            <person name="Lindberg D.R."/>
            <person name="Seaver E.C."/>
            <person name="Weisblat D.A."/>
            <person name="Putnam N.H."/>
            <person name="Grigoriev I.V."/>
            <person name="Rokhsar D.S."/>
        </authorList>
    </citation>
    <scope>NUCLEOTIDE SEQUENCE</scope>
</reference>
<keyword evidence="5" id="KW-1185">Reference proteome</keyword>
<dbReference type="OrthoDB" id="26525at2759"/>
<gene>
    <name evidence="4" type="primary">20216424</name>
    <name evidence="3" type="ORF">HELRODRAFT_85096</name>
</gene>
<reference evidence="3 5" key="2">
    <citation type="journal article" date="2013" name="Nature">
        <title>Insights into bilaterian evolution from three spiralian genomes.</title>
        <authorList>
            <person name="Simakov O."/>
            <person name="Marletaz F."/>
            <person name="Cho S.J."/>
            <person name="Edsinger-Gonzales E."/>
            <person name="Havlak P."/>
            <person name="Hellsten U."/>
            <person name="Kuo D.H."/>
            <person name="Larsson T."/>
            <person name="Lv J."/>
            <person name="Arendt D."/>
            <person name="Savage R."/>
            <person name="Osoegawa K."/>
            <person name="de Jong P."/>
            <person name="Grimwood J."/>
            <person name="Chapman J.A."/>
            <person name="Shapiro H."/>
            <person name="Aerts A."/>
            <person name="Otillar R.P."/>
            <person name="Terry A.Y."/>
            <person name="Boore J.L."/>
            <person name="Grigoriev I.V."/>
            <person name="Lindberg D.R."/>
            <person name="Seaver E.C."/>
            <person name="Weisblat D.A."/>
            <person name="Putnam N.H."/>
            <person name="Rokhsar D.S."/>
        </authorList>
    </citation>
    <scope>NUCLEOTIDE SEQUENCE</scope>
</reference>
<dbReference type="InterPro" id="IPR002048">
    <property type="entry name" value="EF_hand_dom"/>
</dbReference>
<dbReference type="Gene3D" id="1.10.238.10">
    <property type="entry name" value="EF-hand"/>
    <property type="match status" value="2"/>
</dbReference>
<evidence type="ECO:0000313" key="3">
    <source>
        <dbReference type="EMBL" id="ESN97857.1"/>
    </source>
</evidence>
<dbReference type="EMBL" id="KB097269">
    <property type="protein sequence ID" value="ESN97857.1"/>
    <property type="molecule type" value="Genomic_DNA"/>
</dbReference>
<proteinExistence type="predicted"/>
<evidence type="ECO:0000313" key="4">
    <source>
        <dbReference type="EnsemblMetazoa" id="HelroP85096"/>
    </source>
</evidence>
<dbReference type="EMBL" id="AMQM01006079">
    <property type="status" value="NOT_ANNOTATED_CDS"/>
    <property type="molecule type" value="Genomic_DNA"/>
</dbReference>
<dbReference type="CDD" id="cd00051">
    <property type="entry name" value="EFh"/>
    <property type="match status" value="1"/>
</dbReference>
<dbReference type="InterPro" id="IPR050230">
    <property type="entry name" value="CALM/Myosin/TropC-like"/>
</dbReference>
<organism evidence="4 5">
    <name type="scientific">Helobdella robusta</name>
    <name type="common">Californian leech</name>
    <dbReference type="NCBI Taxonomy" id="6412"/>
    <lineage>
        <taxon>Eukaryota</taxon>
        <taxon>Metazoa</taxon>
        <taxon>Spiralia</taxon>
        <taxon>Lophotrochozoa</taxon>
        <taxon>Annelida</taxon>
        <taxon>Clitellata</taxon>
        <taxon>Hirudinea</taxon>
        <taxon>Rhynchobdellida</taxon>
        <taxon>Glossiphoniidae</taxon>
        <taxon>Helobdella</taxon>
    </lineage>
</organism>
<evidence type="ECO:0000256" key="1">
    <source>
        <dbReference type="ARBA" id="ARBA00022737"/>
    </source>
</evidence>
<keyword evidence="1" id="KW-0677">Repeat</keyword>
<sequence length="130" mass="15142">KQIFSKYEDPTNGLVSVSNLATMLRSLGQNPTDSDIASMTYQLNDVLLKFDDFCLILLRNAKTKEEMRAEYIEAFRLFDTNNDGFVYATDIRKMMEIVGANYDEAELTSLFREYDKNMNGQIYYEGHRYN</sequence>
<dbReference type="InParanoid" id="T1G5S7"/>